<reference evidence="2 3" key="1">
    <citation type="submission" date="2018-11" db="EMBL/GenBank/DDBJ databases">
        <authorList>
            <consortium name="Pathogen Informatics"/>
        </authorList>
    </citation>
    <scope>NUCLEOTIDE SEQUENCE [LARGE SCALE GENOMIC DNA]</scope>
</reference>
<feature type="region of interest" description="Disordered" evidence="1">
    <location>
        <begin position="68"/>
        <end position="98"/>
    </location>
</feature>
<dbReference type="EMBL" id="UYYB01009077">
    <property type="protein sequence ID" value="VDM68518.1"/>
    <property type="molecule type" value="Genomic_DNA"/>
</dbReference>
<evidence type="ECO:0000256" key="1">
    <source>
        <dbReference type="SAM" id="MobiDB-lite"/>
    </source>
</evidence>
<evidence type="ECO:0000313" key="3">
    <source>
        <dbReference type="Proteomes" id="UP000270094"/>
    </source>
</evidence>
<organism evidence="2 3">
    <name type="scientific">Strongylus vulgaris</name>
    <name type="common">Blood worm</name>
    <dbReference type="NCBI Taxonomy" id="40348"/>
    <lineage>
        <taxon>Eukaryota</taxon>
        <taxon>Metazoa</taxon>
        <taxon>Ecdysozoa</taxon>
        <taxon>Nematoda</taxon>
        <taxon>Chromadorea</taxon>
        <taxon>Rhabditida</taxon>
        <taxon>Rhabditina</taxon>
        <taxon>Rhabditomorpha</taxon>
        <taxon>Strongyloidea</taxon>
        <taxon>Strongylidae</taxon>
        <taxon>Strongylus</taxon>
    </lineage>
</organism>
<dbReference type="PANTHER" id="PTHR36520:SF4">
    <property type="entry name" value="DUF3421 DOMAIN-CONTAINING PROTEIN"/>
    <property type="match status" value="1"/>
</dbReference>
<dbReference type="PANTHER" id="PTHR36520">
    <property type="entry name" value="PROTEIN CBG13000-RELATED"/>
    <property type="match status" value="1"/>
</dbReference>
<dbReference type="AlphaFoldDB" id="A0A3P7KKP6"/>
<dbReference type="OrthoDB" id="5911973at2759"/>
<accession>A0A3P7KKP6</accession>
<protein>
    <submittedName>
        <fullName evidence="2">Uncharacterized protein</fullName>
    </submittedName>
</protein>
<gene>
    <name evidence="2" type="ORF">SVUK_LOCUS3516</name>
</gene>
<feature type="compositionally biased region" description="Basic residues" evidence="1">
    <location>
        <begin position="83"/>
        <end position="98"/>
    </location>
</feature>
<evidence type="ECO:0000313" key="2">
    <source>
        <dbReference type="EMBL" id="VDM68518.1"/>
    </source>
</evidence>
<dbReference type="Proteomes" id="UP000270094">
    <property type="component" value="Unassembled WGS sequence"/>
</dbReference>
<keyword evidence="3" id="KW-1185">Reference proteome</keyword>
<proteinExistence type="predicted"/>
<sequence length="98" mass="10811">MDNHSLNARFTSPGDDLFFVGGVDFPVPTGDTGGVRFPLSGAFEYGTSPYSYAHGSAFNPVSPFDLKSLNDEDVSQTDPKLQSPKKKISKHEFHKKFR</sequence>
<name>A0A3P7KKP6_STRVU</name>